<dbReference type="GO" id="GO:0046872">
    <property type="term" value="F:metal ion binding"/>
    <property type="evidence" value="ECO:0007669"/>
    <property type="project" value="TreeGrafter"/>
</dbReference>
<dbReference type="PRINTS" id="PR00297">
    <property type="entry name" value="CHAPERONIN10"/>
</dbReference>
<proteinExistence type="inferred from homology"/>
<dbReference type="InterPro" id="IPR011032">
    <property type="entry name" value="GroES-like_sf"/>
</dbReference>
<evidence type="ECO:0000256" key="3">
    <source>
        <dbReference type="RuleBase" id="RU003479"/>
    </source>
</evidence>
<dbReference type="Proteomes" id="UP001057455">
    <property type="component" value="Unassembled WGS sequence"/>
</dbReference>
<reference evidence="5" key="1">
    <citation type="submission" date="2019-12" db="EMBL/GenBank/DDBJ databases">
        <title>Genome sequence of Babesia ovis.</title>
        <authorList>
            <person name="Yamagishi J."/>
            <person name="Sevinc F."/>
            <person name="Xuan X."/>
        </authorList>
    </citation>
    <scope>NUCLEOTIDE SEQUENCE</scope>
    <source>
        <strain evidence="5">Selcuk</strain>
    </source>
</reference>
<dbReference type="InterPro" id="IPR020818">
    <property type="entry name" value="Chaperonin_GroES"/>
</dbReference>
<keyword evidence="2 3" id="KW-0143">Chaperone</keyword>
<evidence type="ECO:0000256" key="2">
    <source>
        <dbReference type="ARBA" id="ARBA00023186"/>
    </source>
</evidence>
<dbReference type="SMART" id="SM00883">
    <property type="entry name" value="Cpn10"/>
    <property type="match status" value="2"/>
</dbReference>
<evidence type="ECO:0000256" key="4">
    <source>
        <dbReference type="SAM" id="SignalP"/>
    </source>
</evidence>
<dbReference type="GO" id="GO:0051087">
    <property type="term" value="F:protein-folding chaperone binding"/>
    <property type="evidence" value="ECO:0007669"/>
    <property type="project" value="TreeGrafter"/>
</dbReference>
<dbReference type="PANTHER" id="PTHR10772:SF63">
    <property type="entry name" value="20 KDA CHAPERONIN, CHLOROPLASTIC"/>
    <property type="match status" value="1"/>
</dbReference>
<protein>
    <recommendedName>
        <fullName evidence="7">Chaperonin</fullName>
    </recommendedName>
</protein>
<dbReference type="CDD" id="cd00320">
    <property type="entry name" value="cpn10"/>
    <property type="match status" value="2"/>
</dbReference>
<evidence type="ECO:0000313" key="5">
    <source>
        <dbReference type="EMBL" id="GFE53281.1"/>
    </source>
</evidence>
<name>A0A9W5T932_BABOV</name>
<keyword evidence="6" id="KW-1185">Reference proteome</keyword>
<gene>
    <name evidence="5" type="ORF">BaOVIS_006850</name>
</gene>
<dbReference type="OrthoDB" id="184876at2759"/>
<comment type="caution">
    <text evidence="5">The sequence shown here is derived from an EMBL/GenBank/DDBJ whole genome shotgun (WGS) entry which is preliminary data.</text>
</comment>
<feature type="signal peptide" evidence="4">
    <location>
        <begin position="1"/>
        <end position="20"/>
    </location>
</feature>
<dbReference type="GO" id="GO:0051082">
    <property type="term" value="F:unfolded protein binding"/>
    <property type="evidence" value="ECO:0007669"/>
    <property type="project" value="TreeGrafter"/>
</dbReference>
<evidence type="ECO:0000256" key="1">
    <source>
        <dbReference type="ARBA" id="ARBA00006975"/>
    </source>
</evidence>
<dbReference type="PANTHER" id="PTHR10772">
    <property type="entry name" value="10 KDA HEAT SHOCK PROTEIN"/>
    <property type="match status" value="1"/>
</dbReference>
<evidence type="ECO:0000313" key="6">
    <source>
        <dbReference type="Proteomes" id="UP001057455"/>
    </source>
</evidence>
<feature type="chain" id="PRO_5040972000" description="Chaperonin" evidence="4">
    <location>
        <begin position="21"/>
        <end position="310"/>
    </location>
</feature>
<organism evidence="5 6">
    <name type="scientific">Babesia ovis</name>
    <dbReference type="NCBI Taxonomy" id="5869"/>
    <lineage>
        <taxon>Eukaryota</taxon>
        <taxon>Sar</taxon>
        <taxon>Alveolata</taxon>
        <taxon>Apicomplexa</taxon>
        <taxon>Aconoidasida</taxon>
        <taxon>Piroplasmida</taxon>
        <taxon>Babesiidae</taxon>
        <taxon>Babesia</taxon>
    </lineage>
</organism>
<keyword evidence="4" id="KW-0732">Signal</keyword>
<dbReference type="Pfam" id="PF00166">
    <property type="entry name" value="Cpn10"/>
    <property type="match status" value="2"/>
</dbReference>
<dbReference type="AlphaFoldDB" id="A0A9W5T932"/>
<dbReference type="Gene3D" id="2.30.33.40">
    <property type="entry name" value="GroES chaperonin"/>
    <property type="match status" value="2"/>
</dbReference>
<sequence length="310" mass="33473">MYMTMSKVLVYLFIAQVARALCIRTGSNAQTQRANAFILPSANTAVGDSVSKRFTSQGAEPVSSSNEKLPYGTGKTDIISRGFHTGYLPKVNPGDIKYMGHPIVGEIKPANNYVLIAKTVAHEYSAGGVYVGAKPNKEFAGKVIAVGPGRLVPETGAIIPMSLKVGDIVLYEPPEEQPVLTYKKQECVLLPEDQVYAVVETDGNESRNLAAEDIRPLSDRLLVRVIDSPKKTQSGLVLANANGFEKTTFRATVIDIGPGSYTENGKLLPVDEFQKGDIVLFSDSAADGGEFNLNRTQYAFVRRSAIVAKV</sequence>
<dbReference type="SUPFAM" id="SSF50129">
    <property type="entry name" value="GroES-like"/>
    <property type="match status" value="2"/>
</dbReference>
<comment type="similarity">
    <text evidence="1 3">Belongs to the GroES chaperonin family.</text>
</comment>
<dbReference type="GO" id="GO:0005524">
    <property type="term" value="F:ATP binding"/>
    <property type="evidence" value="ECO:0007669"/>
    <property type="project" value="InterPro"/>
</dbReference>
<dbReference type="InterPro" id="IPR037124">
    <property type="entry name" value="Chaperonin_GroES_sf"/>
</dbReference>
<evidence type="ECO:0008006" key="7">
    <source>
        <dbReference type="Google" id="ProtNLM"/>
    </source>
</evidence>
<dbReference type="GO" id="GO:0044183">
    <property type="term" value="F:protein folding chaperone"/>
    <property type="evidence" value="ECO:0007669"/>
    <property type="project" value="InterPro"/>
</dbReference>
<dbReference type="PROSITE" id="PS00681">
    <property type="entry name" value="CHAPERONINS_CPN10"/>
    <property type="match status" value="1"/>
</dbReference>
<dbReference type="InterPro" id="IPR018369">
    <property type="entry name" value="Chaprnonin_Cpn10_CS"/>
</dbReference>
<dbReference type="EMBL" id="BLIY01000006">
    <property type="protein sequence ID" value="GFE53281.1"/>
    <property type="molecule type" value="Genomic_DNA"/>
</dbReference>
<accession>A0A9W5T932</accession>